<gene>
    <name evidence="1" type="ORF">UFOVP354_15</name>
</gene>
<sequence length="44" mass="5021">MGCDHAEGFTAKKIDFLCGIMLPLWYYVTVKQTGFIGNEIPKRQ</sequence>
<accession>A0A6J5M0U8</accession>
<protein>
    <submittedName>
        <fullName evidence="1">Uncharacterized protein</fullName>
    </submittedName>
</protein>
<proteinExistence type="predicted"/>
<name>A0A6J5M0U8_9CAUD</name>
<evidence type="ECO:0000313" key="1">
    <source>
        <dbReference type="EMBL" id="CAB4139752.1"/>
    </source>
</evidence>
<organism evidence="1">
    <name type="scientific">uncultured Caudovirales phage</name>
    <dbReference type="NCBI Taxonomy" id="2100421"/>
    <lineage>
        <taxon>Viruses</taxon>
        <taxon>Duplodnaviria</taxon>
        <taxon>Heunggongvirae</taxon>
        <taxon>Uroviricota</taxon>
        <taxon>Caudoviricetes</taxon>
        <taxon>Peduoviridae</taxon>
        <taxon>Maltschvirus</taxon>
        <taxon>Maltschvirus maltsch</taxon>
    </lineage>
</organism>
<dbReference type="EMBL" id="LR796368">
    <property type="protein sequence ID" value="CAB4139752.1"/>
    <property type="molecule type" value="Genomic_DNA"/>
</dbReference>
<reference evidence="1" key="1">
    <citation type="submission" date="2020-04" db="EMBL/GenBank/DDBJ databases">
        <authorList>
            <person name="Chiriac C."/>
            <person name="Salcher M."/>
            <person name="Ghai R."/>
            <person name="Kavagutti S V."/>
        </authorList>
    </citation>
    <scope>NUCLEOTIDE SEQUENCE</scope>
</reference>